<dbReference type="CDD" id="cd10451">
    <property type="entry name" value="GIY-YIG_LuxR_like"/>
    <property type="match status" value="1"/>
</dbReference>
<proteinExistence type="predicted"/>
<keyword evidence="2" id="KW-1185">Reference proteome</keyword>
<organism evidence="1 2">
    <name type="scientific">Ramlibacter albus</name>
    <dbReference type="NCBI Taxonomy" id="2079448"/>
    <lineage>
        <taxon>Bacteria</taxon>
        <taxon>Pseudomonadati</taxon>
        <taxon>Pseudomonadota</taxon>
        <taxon>Betaproteobacteria</taxon>
        <taxon>Burkholderiales</taxon>
        <taxon>Comamonadaceae</taxon>
        <taxon>Ramlibacter</taxon>
    </lineage>
</organism>
<dbReference type="AlphaFoldDB" id="A0A923MFE7"/>
<dbReference type="RefSeq" id="WP_187084493.1">
    <property type="nucleotide sequence ID" value="NZ_JACORU010000014.1"/>
</dbReference>
<evidence type="ECO:0000313" key="1">
    <source>
        <dbReference type="EMBL" id="MBC5768002.1"/>
    </source>
</evidence>
<gene>
    <name evidence="1" type="ORF">H8R02_26295</name>
</gene>
<reference evidence="1" key="1">
    <citation type="submission" date="2020-08" db="EMBL/GenBank/DDBJ databases">
        <title>Ramlibacter sp. GTP1 16S ribosomal RNA gene genome sequencing and assembly.</title>
        <authorList>
            <person name="Kang M."/>
        </authorList>
    </citation>
    <scope>NUCLEOTIDE SEQUENCE</scope>
    <source>
        <strain evidence="1">GTP1</strain>
    </source>
</reference>
<accession>A0A923MFE7</accession>
<dbReference type="EMBL" id="JACORU010000014">
    <property type="protein sequence ID" value="MBC5768002.1"/>
    <property type="molecule type" value="Genomic_DNA"/>
</dbReference>
<name>A0A923MFE7_9BURK</name>
<sequence length="116" mass="12932">MTTSQSSAERRRLSREARDAFPPMGIYAVRNRASGTLRVASSRNVHGAINRLQFELRLGRHADKALQANWNDDPSQITFDVLELVKQRTDPAFDYAAELKALEEIYAADLCGGAQP</sequence>
<evidence type="ECO:0000313" key="2">
    <source>
        <dbReference type="Proteomes" id="UP000596827"/>
    </source>
</evidence>
<dbReference type="Gene3D" id="3.40.1440.10">
    <property type="entry name" value="GIY-YIG endonuclease"/>
    <property type="match status" value="1"/>
</dbReference>
<dbReference type="Proteomes" id="UP000596827">
    <property type="component" value="Unassembled WGS sequence"/>
</dbReference>
<dbReference type="InterPro" id="IPR035901">
    <property type="entry name" value="GIY-YIG_endonuc_sf"/>
</dbReference>
<comment type="caution">
    <text evidence="1">The sequence shown here is derived from an EMBL/GenBank/DDBJ whole genome shotgun (WGS) entry which is preliminary data.</text>
</comment>
<protein>
    <submittedName>
        <fullName evidence="1">GIY-YIG nuclease family protein</fullName>
    </submittedName>
</protein>